<dbReference type="CDD" id="cd14798">
    <property type="entry name" value="RX-CC_like"/>
    <property type="match status" value="1"/>
</dbReference>
<dbReference type="SUPFAM" id="SSF52540">
    <property type="entry name" value="P-loop containing nucleoside triphosphate hydrolases"/>
    <property type="match status" value="1"/>
</dbReference>
<dbReference type="InterPro" id="IPR038005">
    <property type="entry name" value="RX-like_CC"/>
</dbReference>
<protein>
    <recommendedName>
        <fullName evidence="10">AAA+ ATPase domain-containing protein</fullName>
    </recommendedName>
</protein>
<dbReference type="PANTHER" id="PTHR19338:SF73">
    <property type="entry name" value="DISEASE RESISTANCE PROTEIN RGA2-LIKE"/>
    <property type="match status" value="1"/>
</dbReference>
<evidence type="ECO:0000259" key="6">
    <source>
        <dbReference type="Pfam" id="PF00931"/>
    </source>
</evidence>
<keyword evidence="9" id="KW-1185">Reference proteome</keyword>
<dbReference type="Pfam" id="PF00931">
    <property type="entry name" value="NB-ARC"/>
    <property type="match status" value="1"/>
</dbReference>
<comment type="caution">
    <text evidence="8">The sequence shown here is derived from an EMBL/GenBank/DDBJ whole genome shotgun (WGS) entry which is preliminary data.</text>
</comment>
<accession>A0AAD6EKE0</accession>
<dbReference type="AlphaFoldDB" id="A0AAD6EKE0"/>
<dbReference type="EMBL" id="JAMRDG010000002">
    <property type="protein sequence ID" value="KAJ3687661.1"/>
    <property type="molecule type" value="Genomic_DNA"/>
</dbReference>
<dbReference type="PANTHER" id="PTHR19338">
    <property type="entry name" value="TRANSLOCASE OF INNER MITOCHONDRIAL MEMBRANE 13 HOMOLOG"/>
    <property type="match status" value="1"/>
</dbReference>
<feature type="domain" description="Disease resistance N-terminal" evidence="7">
    <location>
        <begin position="5"/>
        <end position="91"/>
    </location>
</feature>
<dbReference type="GO" id="GO:0043531">
    <property type="term" value="F:ADP binding"/>
    <property type="evidence" value="ECO:0007669"/>
    <property type="project" value="InterPro"/>
</dbReference>
<evidence type="ECO:0008006" key="10">
    <source>
        <dbReference type="Google" id="ProtNLM"/>
    </source>
</evidence>
<dbReference type="PRINTS" id="PR00364">
    <property type="entry name" value="DISEASERSIST"/>
</dbReference>
<dbReference type="Proteomes" id="UP001210211">
    <property type="component" value="Unassembled WGS sequence"/>
</dbReference>
<evidence type="ECO:0000313" key="8">
    <source>
        <dbReference type="EMBL" id="KAJ3687661.1"/>
    </source>
</evidence>
<keyword evidence="3" id="KW-0677">Repeat</keyword>
<sequence>MAELVVDFALRKLGEMIVKEAELLGGVGDQVKGVETELRRIQCCLRDADSKRRNGDERVQNWLNELRDVAYRIEDTTDTFYLELEVNRHKDPSFWHQFKTLFRNPVKVPVLHQLTKELGKIQKELEGIFRSKDQYDIKFLQEEDRGEAVILPKRRAAYHEVDETEVVGLDVDKNNVLKLLSYEETPRRAVITIVGPGGLGKTTLARMVYKSAREDFQYHIMLSVSKQFNLTDLLRKMLKYSEPRNQDVGELMSELNSLLSKQRYLIILDDVWKDSNVWDQLQDAFPDHNNGSRVLITTREVEVAKSADPNMAPYKPDLLSDDNSRDLLLRKALPHP</sequence>
<dbReference type="Pfam" id="PF18052">
    <property type="entry name" value="Rx_N"/>
    <property type="match status" value="1"/>
</dbReference>
<evidence type="ECO:0000313" key="9">
    <source>
        <dbReference type="Proteomes" id="UP001210211"/>
    </source>
</evidence>
<evidence type="ECO:0000259" key="7">
    <source>
        <dbReference type="Pfam" id="PF18052"/>
    </source>
</evidence>
<organism evidence="8 9">
    <name type="scientific">Rhynchospora tenuis</name>
    <dbReference type="NCBI Taxonomy" id="198213"/>
    <lineage>
        <taxon>Eukaryota</taxon>
        <taxon>Viridiplantae</taxon>
        <taxon>Streptophyta</taxon>
        <taxon>Embryophyta</taxon>
        <taxon>Tracheophyta</taxon>
        <taxon>Spermatophyta</taxon>
        <taxon>Magnoliopsida</taxon>
        <taxon>Liliopsida</taxon>
        <taxon>Poales</taxon>
        <taxon>Cyperaceae</taxon>
        <taxon>Cyperoideae</taxon>
        <taxon>Rhynchosporeae</taxon>
        <taxon>Rhynchospora</taxon>
    </lineage>
</organism>
<name>A0AAD6EKE0_9POAL</name>
<proteinExistence type="inferred from homology"/>
<dbReference type="GO" id="GO:0006952">
    <property type="term" value="P:defense response"/>
    <property type="evidence" value="ECO:0007669"/>
    <property type="project" value="UniProtKB-KW"/>
</dbReference>
<evidence type="ECO:0000256" key="5">
    <source>
        <dbReference type="ARBA" id="ARBA00022821"/>
    </source>
</evidence>
<comment type="similarity">
    <text evidence="1">Belongs to the disease resistance NB-LRR family.</text>
</comment>
<gene>
    <name evidence="8" type="ORF">LUZ61_016825</name>
</gene>
<evidence type="ECO:0000256" key="3">
    <source>
        <dbReference type="ARBA" id="ARBA00022737"/>
    </source>
</evidence>
<evidence type="ECO:0000256" key="2">
    <source>
        <dbReference type="ARBA" id="ARBA00022614"/>
    </source>
</evidence>
<keyword evidence="4" id="KW-0547">Nucleotide-binding</keyword>
<reference evidence="8 9" key="1">
    <citation type="journal article" date="2022" name="Cell">
        <title>Repeat-based holocentromeres influence genome architecture and karyotype evolution.</title>
        <authorList>
            <person name="Hofstatter P.G."/>
            <person name="Thangavel G."/>
            <person name="Lux T."/>
            <person name="Neumann P."/>
            <person name="Vondrak T."/>
            <person name="Novak P."/>
            <person name="Zhang M."/>
            <person name="Costa L."/>
            <person name="Castellani M."/>
            <person name="Scott A."/>
            <person name="Toegelov H."/>
            <person name="Fuchs J."/>
            <person name="Mata-Sucre Y."/>
            <person name="Dias Y."/>
            <person name="Vanzela A.L.L."/>
            <person name="Huettel B."/>
            <person name="Almeida C.C.S."/>
            <person name="Simkova H."/>
            <person name="Souza G."/>
            <person name="Pedrosa-Harand A."/>
            <person name="Macas J."/>
            <person name="Mayer K.F.X."/>
            <person name="Houben A."/>
            <person name="Marques A."/>
        </authorList>
    </citation>
    <scope>NUCLEOTIDE SEQUENCE [LARGE SCALE GENOMIC DNA]</scope>
    <source>
        <strain evidence="8">RhyTen1mFocal</strain>
    </source>
</reference>
<dbReference type="Gene3D" id="1.20.5.4130">
    <property type="match status" value="1"/>
</dbReference>
<dbReference type="FunFam" id="3.40.50.300:FF:001091">
    <property type="entry name" value="Probable disease resistance protein At1g61300"/>
    <property type="match status" value="1"/>
</dbReference>
<dbReference type="InterPro" id="IPR041118">
    <property type="entry name" value="Rx_N"/>
</dbReference>
<dbReference type="InterPro" id="IPR027417">
    <property type="entry name" value="P-loop_NTPase"/>
</dbReference>
<feature type="domain" description="NB-ARC" evidence="6">
    <location>
        <begin position="172"/>
        <end position="334"/>
    </location>
</feature>
<dbReference type="InterPro" id="IPR002182">
    <property type="entry name" value="NB-ARC"/>
</dbReference>
<dbReference type="Gene3D" id="3.40.50.300">
    <property type="entry name" value="P-loop containing nucleotide triphosphate hydrolases"/>
    <property type="match status" value="1"/>
</dbReference>
<keyword evidence="2" id="KW-0433">Leucine-rich repeat</keyword>
<keyword evidence="5" id="KW-0611">Plant defense</keyword>
<evidence type="ECO:0000256" key="4">
    <source>
        <dbReference type="ARBA" id="ARBA00022741"/>
    </source>
</evidence>
<evidence type="ECO:0000256" key="1">
    <source>
        <dbReference type="ARBA" id="ARBA00008894"/>
    </source>
</evidence>